<dbReference type="GO" id="GO:0061630">
    <property type="term" value="F:ubiquitin protein ligase activity"/>
    <property type="evidence" value="ECO:0007669"/>
    <property type="project" value="UniProtKB-EC"/>
</dbReference>
<keyword evidence="10" id="KW-0862">Zinc</keyword>
<evidence type="ECO:0000256" key="3">
    <source>
        <dbReference type="ARBA" id="ARBA00004906"/>
    </source>
</evidence>
<comment type="pathway">
    <text evidence="3">Protein modification; protein ubiquitination.</text>
</comment>
<keyword evidence="5" id="KW-0808">Transferase</keyword>
<feature type="transmembrane region" description="Helical" evidence="16">
    <location>
        <begin position="76"/>
        <end position="98"/>
    </location>
</feature>
<dbReference type="InterPro" id="IPR001841">
    <property type="entry name" value="Znf_RING"/>
</dbReference>
<evidence type="ECO:0000259" key="17">
    <source>
        <dbReference type="PROSITE" id="PS50089"/>
    </source>
</evidence>
<evidence type="ECO:0000256" key="14">
    <source>
        <dbReference type="PROSITE-ProRule" id="PRU00175"/>
    </source>
</evidence>
<evidence type="ECO:0000313" key="19">
    <source>
        <dbReference type="Proteomes" id="UP000585474"/>
    </source>
</evidence>
<evidence type="ECO:0000256" key="12">
    <source>
        <dbReference type="ARBA" id="ARBA00023136"/>
    </source>
</evidence>
<dbReference type="SMART" id="SM01197">
    <property type="entry name" value="FANCL_C"/>
    <property type="match status" value="1"/>
</dbReference>
<dbReference type="OrthoDB" id="9984778at2759"/>
<dbReference type="PANTHER" id="PTHR46913">
    <property type="entry name" value="RING-H2 FINGER PROTEIN ATL16"/>
    <property type="match status" value="1"/>
</dbReference>
<keyword evidence="11 16" id="KW-1133">Transmembrane helix</keyword>
<dbReference type="CDD" id="cd16461">
    <property type="entry name" value="RING-H2_EL5-like"/>
    <property type="match status" value="1"/>
</dbReference>
<comment type="catalytic activity">
    <reaction evidence="1">
        <text>S-ubiquitinyl-[E2 ubiquitin-conjugating enzyme]-L-cysteine + [acceptor protein]-L-lysine = [E2 ubiquitin-conjugating enzyme]-L-cysteine + N(6)-ubiquitinyl-[acceptor protein]-L-lysine.</text>
        <dbReference type="EC" id="2.3.2.27"/>
    </reaction>
</comment>
<proteinExistence type="inferred from homology"/>
<evidence type="ECO:0000256" key="2">
    <source>
        <dbReference type="ARBA" id="ARBA00004167"/>
    </source>
</evidence>
<evidence type="ECO:0000256" key="10">
    <source>
        <dbReference type="ARBA" id="ARBA00022833"/>
    </source>
</evidence>
<sequence>MASFNHRKLIFGSANINITEICGSLCDPIINTKGSCPIICRHPLPSPPPPPPLPPPPPPPDPPTATSDGNSHKLHLFLTLSLSILATACFLVCCYILYKYYKNWDRSRRTRPSNQQQEETHDEFLDEDHGPILDHPIWYIRTIGLESSIINSITIFKYKRGDGLVEGTECSVCLSEFQEDEILRLLPKCSHAFHIPCIDTWLRSHTNCPMCRAGIVSNTADLPPLPIIMEEEAQVVILGREREDGDCESMTEMEEGEREVENRGKIPQTSMEVVIGSENLGLESLDDEVQPMRRSVSLDSLSASMVSLAIANSGAQLAKVNKSDMGIVPKKVDVNQSLLRLLGSSSIGRSLQKGPISIKRSLSCSGKVLFSRIIRPHSYPYQLHYSTDPKEFAASDPEDLSIPSLIFPCSPLVILITGPKSFKTWSKLASNGASSWRKSERAHSPTHIYTRLRGTCNSAAILLLQ</sequence>
<feature type="compositionally biased region" description="Pro residues" evidence="15">
    <location>
        <begin position="47"/>
        <end position="63"/>
    </location>
</feature>
<evidence type="ECO:0000313" key="18">
    <source>
        <dbReference type="EMBL" id="GFS35152.1"/>
    </source>
</evidence>
<keyword evidence="12 16" id="KW-0472">Membrane</keyword>
<dbReference type="UniPathway" id="UPA00143"/>
<dbReference type="Gene3D" id="3.30.40.10">
    <property type="entry name" value="Zinc/RING finger domain, C3HC4 (zinc finger)"/>
    <property type="match status" value="1"/>
</dbReference>
<dbReference type="Pfam" id="PF13639">
    <property type="entry name" value="zf-RING_2"/>
    <property type="match status" value="1"/>
</dbReference>
<evidence type="ECO:0000256" key="16">
    <source>
        <dbReference type="SAM" id="Phobius"/>
    </source>
</evidence>
<comment type="subcellular location">
    <subcellularLocation>
        <location evidence="2">Membrane</location>
        <topology evidence="2">Single-pass membrane protein</topology>
    </subcellularLocation>
</comment>
<feature type="region of interest" description="Disordered" evidence="15">
    <location>
        <begin position="47"/>
        <end position="68"/>
    </location>
</feature>
<dbReference type="PANTHER" id="PTHR46913:SF19">
    <property type="entry name" value="RING-TYPE E3 UBIQUITIN TRANSFERASE"/>
    <property type="match status" value="1"/>
</dbReference>
<gene>
    <name evidence="18" type="ORF">Acr_00g0038140</name>
</gene>
<evidence type="ECO:0000256" key="13">
    <source>
        <dbReference type="ARBA" id="ARBA00024209"/>
    </source>
</evidence>
<evidence type="ECO:0000256" key="8">
    <source>
        <dbReference type="ARBA" id="ARBA00022771"/>
    </source>
</evidence>
<organism evidence="18 19">
    <name type="scientific">Actinidia rufa</name>
    <dbReference type="NCBI Taxonomy" id="165716"/>
    <lineage>
        <taxon>Eukaryota</taxon>
        <taxon>Viridiplantae</taxon>
        <taxon>Streptophyta</taxon>
        <taxon>Embryophyta</taxon>
        <taxon>Tracheophyta</taxon>
        <taxon>Spermatophyta</taxon>
        <taxon>Magnoliopsida</taxon>
        <taxon>eudicotyledons</taxon>
        <taxon>Gunneridae</taxon>
        <taxon>Pentapetalae</taxon>
        <taxon>asterids</taxon>
        <taxon>Ericales</taxon>
        <taxon>Actinidiaceae</taxon>
        <taxon>Actinidia</taxon>
    </lineage>
</organism>
<dbReference type="Proteomes" id="UP000585474">
    <property type="component" value="Unassembled WGS sequence"/>
</dbReference>
<dbReference type="SUPFAM" id="SSF101447">
    <property type="entry name" value="Formin homology 2 domain (FH2 domain)"/>
    <property type="match status" value="1"/>
</dbReference>
<dbReference type="EMBL" id="BJWL01000222">
    <property type="protein sequence ID" value="GFS35152.1"/>
    <property type="molecule type" value="Genomic_DNA"/>
</dbReference>
<keyword evidence="9" id="KW-0833">Ubl conjugation pathway</keyword>
<comment type="caution">
    <text evidence="18">The sequence shown here is derived from an EMBL/GenBank/DDBJ whole genome shotgun (WGS) entry which is preliminary data.</text>
</comment>
<dbReference type="GO" id="GO:0016020">
    <property type="term" value="C:membrane"/>
    <property type="evidence" value="ECO:0007669"/>
    <property type="project" value="UniProtKB-SubCell"/>
</dbReference>
<evidence type="ECO:0000256" key="11">
    <source>
        <dbReference type="ARBA" id="ARBA00022989"/>
    </source>
</evidence>
<dbReference type="PROSITE" id="PS50089">
    <property type="entry name" value="ZF_RING_2"/>
    <property type="match status" value="1"/>
</dbReference>
<keyword evidence="8 14" id="KW-0863">Zinc-finger</keyword>
<keyword evidence="19" id="KW-1185">Reference proteome</keyword>
<evidence type="ECO:0000256" key="15">
    <source>
        <dbReference type="SAM" id="MobiDB-lite"/>
    </source>
</evidence>
<evidence type="ECO:0000256" key="9">
    <source>
        <dbReference type="ARBA" id="ARBA00022786"/>
    </source>
</evidence>
<accession>A0A7J0DH35</accession>
<dbReference type="SUPFAM" id="SSF57850">
    <property type="entry name" value="RING/U-box"/>
    <property type="match status" value="1"/>
</dbReference>
<dbReference type="FunFam" id="3.30.40.10:FF:000233">
    <property type="entry name" value="RING-H2 finger protein ATL54"/>
    <property type="match status" value="1"/>
</dbReference>
<dbReference type="SMART" id="SM00184">
    <property type="entry name" value="RING"/>
    <property type="match status" value="1"/>
</dbReference>
<dbReference type="InterPro" id="IPR013083">
    <property type="entry name" value="Znf_RING/FYVE/PHD"/>
</dbReference>
<name>A0A7J0DH35_9ERIC</name>
<dbReference type="AlphaFoldDB" id="A0A7J0DH35"/>
<evidence type="ECO:0000256" key="1">
    <source>
        <dbReference type="ARBA" id="ARBA00000900"/>
    </source>
</evidence>
<keyword evidence="6 16" id="KW-0812">Transmembrane</keyword>
<dbReference type="GO" id="GO:0008270">
    <property type="term" value="F:zinc ion binding"/>
    <property type="evidence" value="ECO:0007669"/>
    <property type="project" value="UniProtKB-KW"/>
</dbReference>
<evidence type="ECO:0000256" key="4">
    <source>
        <dbReference type="ARBA" id="ARBA00012483"/>
    </source>
</evidence>
<keyword evidence="7" id="KW-0479">Metal-binding</keyword>
<dbReference type="EC" id="2.3.2.27" evidence="4"/>
<evidence type="ECO:0000256" key="6">
    <source>
        <dbReference type="ARBA" id="ARBA00022692"/>
    </source>
</evidence>
<reference evidence="19" key="1">
    <citation type="submission" date="2019-07" db="EMBL/GenBank/DDBJ databases">
        <title>De Novo Assembly of kiwifruit Actinidia rufa.</title>
        <authorList>
            <person name="Sugita-Konishi S."/>
            <person name="Sato K."/>
            <person name="Mori E."/>
            <person name="Abe Y."/>
            <person name="Kisaki G."/>
            <person name="Hamano K."/>
            <person name="Suezawa K."/>
            <person name="Otani M."/>
            <person name="Fukuda T."/>
            <person name="Manabe T."/>
            <person name="Gomi K."/>
            <person name="Tabuchi M."/>
            <person name="Akimitsu K."/>
            <person name="Kataoka I."/>
        </authorList>
    </citation>
    <scope>NUCLEOTIDE SEQUENCE [LARGE SCALE GENOMIC DNA]</scope>
    <source>
        <strain evidence="19">cv. Fuchu</strain>
    </source>
</reference>
<dbReference type="GO" id="GO:0016567">
    <property type="term" value="P:protein ubiquitination"/>
    <property type="evidence" value="ECO:0007669"/>
    <property type="project" value="UniProtKB-UniPathway"/>
</dbReference>
<dbReference type="InterPro" id="IPR044600">
    <property type="entry name" value="ATL1/ATL16-like"/>
</dbReference>
<comment type="similarity">
    <text evidence="13">Belongs to the RING-type zinc finger family. ATL subfamily.</text>
</comment>
<evidence type="ECO:0000256" key="7">
    <source>
        <dbReference type="ARBA" id="ARBA00022723"/>
    </source>
</evidence>
<evidence type="ECO:0000256" key="5">
    <source>
        <dbReference type="ARBA" id="ARBA00022679"/>
    </source>
</evidence>
<protein>
    <recommendedName>
        <fullName evidence="4">RING-type E3 ubiquitin transferase</fullName>
        <ecNumber evidence="4">2.3.2.27</ecNumber>
    </recommendedName>
</protein>
<feature type="domain" description="RING-type" evidence="17">
    <location>
        <begin position="170"/>
        <end position="212"/>
    </location>
</feature>